<dbReference type="NCBIfam" id="TIGR00277">
    <property type="entry name" value="HDIG"/>
    <property type="match status" value="1"/>
</dbReference>
<dbReference type="InterPro" id="IPR006675">
    <property type="entry name" value="HDIG_dom"/>
</dbReference>
<dbReference type="SUPFAM" id="SSF109604">
    <property type="entry name" value="HD-domain/PDEase-like"/>
    <property type="match status" value="1"/>
</dbReference>
<dbReference type="SMART" id="SM00091">
    <property type="entry name" value="PAS"/>
    <property type="match status" value="1"/>
</dbReference>
<organism evidence="13 14">
    <name type="scientific">Georgfuchsia toluolica</name>
    <dbReference type="NCBI Taxonomy" id="424218"/>
    <lineage>
        <taxon>Bacteria</taxon>
        <taxon>Pseudomonadati</taxon>
        <taxon>Pseudomonadota</taxon>
        <taxon>Betaproteobacteria</taxon>
        <taxon>Nitrosomonadales</taxon>
        <taxon>Sterolibacteriaceae</taxon>
        <taxon>Georgfuchsia</taxon>
    </lineage>
</organism>
<dbReference type="Gene3D" id="1.10.3210.10">
    <property type="entry name" value="Hypothetical protein af1432"/>
    <property type="match status" value="1"/>
</dbReference>
<dbReference type="AlphaFoldDB" id="A0A916MZK5"/>
<comment type="similarity">
    <text evidence="3">Belongs to the ethylene receptor family.</text>
</comment>
<evidence type="ECO:0000256" key="7">
    <source>
        <dbReference type="ARBA" id="ARBA00022989"/>
    </source>
</evidence>
<evidence type="ECO:0000256" key="1">
    <source>
        <dbReference type="ARBA" id="ARBA00001935"/>
    </source>
</evidence>
<dbReference type="SMART" id="SM00471">
    <property type="entry name" value="HDc"/>
    <property type="match status" value="1"/>
</dbReference>
<dbReference type="Pfam" id="PF25487">
    <property type="entry name" value="ETR1_N"/>
    <property type="match status" value="1"/>
</dbReference>
<evidence type="ECO:0000256" key="4">
    <source>
        <dbReference type="ARBA" id="ARBA00022692"/>
    </source>
</evidence>
<gene>
    <name evidence="13" type="ORF">GTOL_10910</name>
</gene>
<dbReference type="PANTHER" id="PTHR43155">
    <property type="entry name" value="CYCLIC DI-GMP PHOSPHODIESTERASE PA4108-RELATED"/>
    <property type="match status" value="1"/>
</dbReference>
<evidence type="ECO:0000313" key="13">
    <source>
        <dbReference type="EMBL" id="CAG4883028.1"/>
    </source>
</evidence>
<evidence type="ECO:0000256" key="3">
    <source>
        <dbReference type="ARBA" id="ARBA00009842"/>
    </source>
</evidence>
<dbReference type="Proteomes" id="UP000742786">
    <property type="component" value="Unassembled WGS sequence"/>
</dbReference>
<dbReference type="Pfam" id="PF13487">
    <property type="entry name" value="HD_5"/>
    <property type="match status" value="1"/>
</dbReference>
<feature type="domain" description="HD-GYP" evidence="12">
    <location>
        <begin position="456"/>
        <end position="651"/>
    </location>
</feature>
<dbReference type="Gene3D" id="3.30.450.20">
    <property type="entry name" value="PAS domain"/>
    <property type="match status" value="1"/>
</dbReference>
<dbReference type="InterPro" id="IPR003607">
    <property type="entry name" value="HD/PDEase_dom"/>
</dbReference>
<dbReference type="SMART" id="SM00065">
    <property type="entry name" value="GAF"/>
    <property type="match status" value="1"/>
</dbReference>
<dbReference type="InterPro" id="IPR037522">
    <property type="entry name" value="HD_GYP_dom"/>
</dbReference>
<dbReference type="GO" id="GO:0008081">
    <property type="term" value="F:phosphoric diester hydrolase activity"/>
    <property type="evidence" value="ECO:0007669"/>
    <property type="project" value="UniProtKB-ARBA"/>
</dbReference>
<dbReference type="PROSITE" id="PS51832">
    <property type="entry name" value="HD_GYP"/>
    <property type="match status" value="1"/>
</dbReference>
<evidence type="ECO:0000256" key="9">
    <source>
        <dbReference type="ARBA" id="ARBA00023012"/>
    </source>
</evidence>
<keyword evidence="4 11" id="KW-0812">Transmembrane</keyword>
<feature type="transmembrane region" description="Helical" evidence="11">
    <location>
        <begin position="96"/>
        <end position="116"/>
    </location>
</feature>
<evidence type="ECO:0000256" key="2">
    <source>
        <dbReference type="ARBA" id="ARBA00004477"/>
    </source>
</evidence>
<comment type="subcellular location">
    <subcellularLocation>
        <location evidence="2">Endoplasmic reticulum membrane</location>
        <topology evidence="2">Multi-pass membrane protein</topology>
    </subcellularLocation>
</comment>
<evidence type="ECO:0000256" key="10">
    <source>
        <dbReference type="ARBA" id="ARBA00023136"/>
    </source>
</evidence>
<evidence type="ECO:0000256" key="11">
    <source>
        <dbReference type="SAM" id="Phobius"/>
    </source>
</evidence>
<protein>
    <recommendedName>
        <fullName evidence="12">HD-GYP domain-containing protein</fullName>
    </recommendedName>
</protein>
<accession>A0A916MZK5</accession>
<keyword evidence="9" id="KW-0902">Two-component regulatory system</keyword>
<dbReference type="InterPro" id="IPR013767">
    <property type="entry name" value="PAS_fold"/>
</dbReference>
<keyword evidence="14" id="KW-1185">Reference proteome</keyword>
<feature type="transmembrane region" description="Helical" evidence="11">
    <location>
        <begin position="65"/>
        <end position="84"/>
    </location>
</feature>
<dbReference type="InterPro" id="IPR029016">
    <property type="entry name" value="GAF-like_dom_sf"/>
</dbReference>
<dbReference type="SUPFAM" id="SSF55785">
    <property type="entry name" value="PYP-like sensor domain (PAS domain)"/>
    <property type="match status" value="1"/>
</dbReference>
<reference evidence="13" key="1">
    <citation type="submission" date="2021-04" db="EMBL/GenBank/DDBJ databases">
        <authorList>
            <person name="Hornung B."/>
        </authorList>
    </citation>
    <scope>NUCLEOTIDE SEQUENCE</scope>
    <source>
        <strain evidence="13">G5G6</strain>
    </source>
</reference>
<proteinExistence type="inferred from homology"/>
<evidence type="ECO:0000256" key="8">
    <source>
        <dbReference type="ARBA" id="ARBA00023008"/>
    </source>
</evidence>
<dbReference type="EMBL" id="CAJQUM010000001">
    <property type="protein sequence ID" value="CAG4883028.1"/>
    <property type="molecule type" value="Genomic_DNA"/>
</dbReference>
<dbReference type="InterPro" id="IPR003018">
    <property type="entry name" value="GAF"/>
</dbReference>
<comment type="cofactor">
    <cofactor evidence="1">
        <name>Cu cation</name>
        <dbReference type="ChEBI" id="CHEBI:23378"/>
    </cofactor>
</comment>
<keyword evidence="6" id="KW-0256">Endoplasmic reticulum</keyword>
<keyword evidence="7 11" id="KW-1133">Transmembrane helix</keyword>
<keyword evidence="8" id="KW-0186">Copper</keyword>
<dbReference type="PANTHER" id="PTHR43155:SF2">
    <property type="entry name" value="CYCLIC DI-GMP PHOSPHODIESTERASE PA4108"/>
    <property type="match status" value="1"/>
</dbReference>
<evidence type="ECO:0000259" key="12">
    <source>
        <dbReference type="PROSITE" id="PS51832"/>
    </source>
</evidence>
<dbReference type="RefSeq" id="WP_220635037.1">
    <property type="nucleotide sequence ID" value="NZ_CAJQUM010000001.1"/>
</dbReference>
<sequence length="663" mass="74097">MFDEFSRLLAANDYIAHDCCVNWPPSMLWAFVINDTVIFLSYFSMPLALVYFARRSRNKNASYPWLPWLLTALIMVYGISYLVGTGAESWGPLYRLIALLKVITVPLSLAITVTIWPSLLQIIKKSIPDQSYSEQREAGPDTQQVNRLYAALAQCNQAIVRCSSEEALFQLVCRAVVLAGGMKSAWVVITDPATLRLRRTASYGDDADFLGNLIISADPASLVERGPAGISIREGKPFWCQDVSNNPLVAPWHEFLLRRKLAATASLPLHKNGIVIGALILFSDKLNVFDETTRNLLTEMAADISYALDIFERNLQHKQAEDKSRAEEEQFRCLVEQSIAGSYIIQDDKFAYVNPRFAQMCGYNSEHEVIGLDSIRLTAEKDRTNIAERNKRLLMGDSPSTNFCFTALRQNGSSFDCGAHSSIANYRGRPAIIGMMQDISEKRHAEIAIQHYISQLKNTLMGTVKVATTLSEMRDPYTAGHERQVGELAVAIGAELGLDAQRLEGLRVAGYLHDIGKINIPSEILSKPGKLGFIENQLIRGHAQAGYEVLKDVEFPWPVAKVVQQHHERMDGSGYPHRLKDKSILLESRIMAVADVVEAMSSHRPYRPGLGIDMALVEIERGRGTIYDADVADACLRLFRDKGYAIHSKPIVDIDVWQQTLDF</sequence>
<dbReference type="Gene3D" id="3.30.450.40">
    <property type="match status" value="1"/>
</dbReference>
<dbReference type="InterPro" id="IPR058544">
    <property type="entry name" value="ETR1_N"/>
</dbReference>
<dbReference type="InterPro" id="IPR000014">
    <property type="entry name" value="PAS"/>
</dbReference>
<dbReference type="CDD" id="cd00077">
    <property type="entry name" value="HDc"/>
    <property type="match status" value="1"/>
</dbReference>
<evidence type="ECO:0000313" key="14">
    <source>
        <dbReference type="Proteomes" id="UP000742786"/>
    </source>
</evidence>
<evidence type="ECO:0000256" key="5">
    <source>
        <dbReference type="ARBA" id="ARBA00022745"/>
    </source>
</evidence>
<keyword evidence="10 11" id="KW-0472">Membrane</keyword>
<dbReference type="NCBIfam" id="TIGR00229">
    <property type="entry name" value="sensory_box"/>
    <property type="match status" value="1"/>
</dbReference>
<dbReference type="GO" id="GO:0006355">
    <property type="term" value="P:regulation of DNA-templated transcription"/>
    <property type="evidence" value="ECO:0007669"/>
    <property type="project" value="InterPro"/>
</dbReference>
<dbReference type="Pfam" id="PF00989">
    <property type="entry name" value="PAS"/>
    <property type="match status" value="1"/>
</dbReference>
<keyword evidence="5" id="KW-0936">Ethylene signaling pathway</keyword>
<feature type="transmembrane region" description="Helical" evidence="11">
    <location>
        <begin position="31"/>
        <end position="53"/>
    </location>
</feature>
<dbReference type="InterPro" id="IPR035965">
    <property type="entry name" value="PAS-like_dom_sf"/>
</dbReference>
<evidence type="ECO:0000256" key="6">
    <source>
        <dbReference type="ARBA" id="ARBA00022824"/>
    </source>
</evidence>
<dbReference type="CDD" id="cd00130">
    <property type="entry name" value="PAS"/>
    <property type="match status" value="1"/>
</dbReference>
<dbReference type="Pfam" id="PF13185">
    <property type="entry name" value="GAF_2"/>
    <property type="match status" value="1"/>
</dbReference>
<dbReference type="SUPFAM" id="SSF55781">
    <property type="entry name" value="GAF domain-like"/>
    <property type="match status" value="1"/>
</dbReference>
<comment type="caution">
    <text evidence="13">The sequence shown here is derived from an EMBL/GenBank/DDBJ whole genome shotgun (WGS) entry which is preliminary data.</text>
</comment>
<name>A0A916MZK5_9PROT</name>